<feature type="region of interest" description="Disordered" evidence="1">
    <location>
        <begin position="27"/>
        <end position="53"/>
    </location>
</feature>
<evidence type="ECO:0000313" key="3">
    <source>
        <dbReference type="Proteomes" id="UP000033710"/>
    </source>
</evidence>
<comment type="caution">
    <text evidence="2">The sequence shown here is derived from an EMBL/GenBank/DDBJ whole genome shotgun (WGS) entry which is preliminary data.</text>
</comment>
<dbReference type="EMBL" id="AXCR01000011">
    <property type="protein sequence ID" value="KJR81772.1"/>
    <property type="molecule type" value="Genomic_DNA"/>
</dbReference>
<dbReference type="AlphaFoldDB" id="A0A0F2LWC5"/>
<protein>
    <submittedName>
        <fullName evidence="2">Uncharacterized protein</fullName>
    </submittedName>
</protein>
<dbReference type="GeneID" id="27663178"/>
<dbReference type="RefSeq" id="XP_016584448.1">
    <property type="nucleotide sequence ID" value="XM_016727901.1"/>
</dbReference>
<organism evidence="2 3">
    <name type="scientific">Sporothrix schenckii 1099-18</name>
    <dbReference type="NCBI Taxonomy" id="1397361"/>
    <lineage>
        <taxon>Eukaryota</taxon>
        <taxon>Fungi</taxon>
        <taxon>Dikarya</taxon>
        <taxon>Ascomycota</taxon>
        <taxon>Pezizomycotina</taxon>
        <taxon>Sordariomycetes</taxon>
        <taxon>Sordariomycetidae</taxon>
        <taxon>Ophiostomatales</taxon>
        <taxon>Ophiostomataceae</taxon>
        <taxon>Sporothrix</taxon>
    </lineage>
</organism>
<sequence>MHEGRRKWLWTLSVNATQTSRMHPIERTQSLHDDQPAAMGCDPHTTGGELGDDDTCKDDVGHGLDGCRDKLVRPL</sequence>
<proteinExistence type="predicted"/>
<reference evidence="2 3" key="2">
    <citation type="journal article" date="2015" name="Eukaryot. Cell">
        <title>Asexual propagation of a virulent clone complex in a human and feline outbreak of sporotrichosis.</title>
        <authorList>
            <person name="Teixeira Mde M."/>
            <person name="Rodrigues A.M."/>
            <person name="Tsui C.K."/>
            <person name="de Almeida L.G."/>
            <person name="Van Diepeningen A.D."/>
            <person name="van den Ende B.G."/>
            <person name="Fernandes G.F."/>
            <person name="Kano R."/>
            <person name="Hamelin R.C."/>
            <person name="Lopes-Bezerra L.M."/>
            <person name="Vasconcelos A.T."/>
            <person name="de Hoog S."/>
            <person name="de Camargo Z.P."/>
            <person name="Felipe M.S."/>
        </authorList>
    </citation>
    <scope>NUCLEOTIDE SEQUENCE [LARGE SCALE GENOMIC DNA]</scope>
    <source>
        <strain evidence="2 3">1099-18</strain>
    </source>
</reference>
<evidence type="ECO:0000256" key="1">
    <source>
        <dbReference type="SAM" id="MobiDB-lite"/>
    </source>
</evidence>
<dbReference type="VEuPathDB" id="FungiDB:SPSK_00962"/>
<gene>
    <name evidence="2" type="ORF">SPSK_00962</name>
</gene>
<evidence type="ECO:0000313" key="2">
    <source>
        <dbReference type="EMBL" id="KJR81772.1"/>
    </source>
</evidence>
<name>A0A0F2LWC5_SPOSC</name>
<reference evidence="2 3" key="1">
    <citation type="journal article" date="2014" name="BMC Genomics">
        <title>Comparative genomics of the major fungal agents of human and animal Sporotrichosis: Sporothrix schenckii and Sporothrix brasiliensis.</title>
        <authorList>
            <person name="Teixeira M.M."/>
            <person name="de Almeida L.G."/>
            <person name="Kubitschek-Barreira P."/>
            <person name="Alves F.L."/>
            <person name="Kioshima E.S."/>
            <person name="Abadio A.K."/>
            <person name="Fernandes L."/>
            <person name="Derengowski L.S."/>
            <person name="Ferreira K.S."/>
            <person name="Souza R.C."/>
            <person name="Ruiz J.C."/>
            <person name="de Andrade N.C."/>
            <person name="Paes H.C."/>
            <person name="Nicola A.M."/>
            <person name="Albuquerque P."/>
            <person name="Gerber A.L."/>
            <person name="Martins V.P."/>
            <person name="Peconick L.D."/>
            <person name="Neto A.V."/>
            <person name="Chaucanez C.B."/>
            <person name="Silva P.A."/>
            <person name="Cunha O.L."/>
            <person name="de Oliveira F.F."/>
            <person name="dos Santos T.C."/>
            <person name="Barros A.L."/>
            <person name="Soares M.A."/>
            <person name="de Oliveira L.M."/>
            <person name="Marini M.M."/>
            <person name="Villalobos-Duno H."/>
            <person name="Cunha M.M."/>
            <person name="de Hoog S."/>
            <person name="da Silveira J.F."/>
            <person name="Henrissat B."/>
            <person name="Nino-Vega G.A."/>
            <person name="Cisalpino P.S."/>
            <person name="Mora-Montes H.M."/>
            <person name="Almeida S.R."/>
            <person name="Stajich J.E."/>
            <person name="Lopes-Bezerra L.M."/>
            <person name="Vasconcelos A.T."/>
            <person name="Felipe M.S."/>
        </authorList>
    </citation>
    <scope>NUCLEOTIDE SEQUENCE [LARGE SCALE GENOMIC DNA]</scope>
    <source>
        <strain evidence="2 3">1099-18</strain>
    </source>
</reference>
<dbReference type="Proteomes" id="UP000033710">
    <property type="component" value="Unassembled WGS sequence"/>
</dbReference>
<accession>A0A0F2LWC5</accession>
<dbReference type="KEGG" id="ssck:SPSK_00962"/>